<keyword evidence="3 8" id="KW-0349">Heme</keyword>
<evidence type="ECO:0000256" key="6">
    <source>
        <dbReference type="ARBA" id="ARBA00023004"/>
    </source>
</evidence>
<dbReference type="InterPro" id="IPR017972">
    <property type="entry name" value="Cyt_P450_CS"/>
</dbReference>
<name>A0A853BV68_9ACTN</name>
<comment type="cofactor">
    <cofactor evidence="1">
        <name>heme</name>
        <dbReference type="ChEBI" id="CHEBI:30413"/>
    </cofactor>
</comment>
<evidence type="ECO:0000256" key="7">
    <source>
        <dbReference type="ARBA" id="ARBA00023033"/>
    </source>
</evidence>
<dbReference type="InterPro" id="IPR001128">
    <property type="entry name" value="Cyt_P450"/>
</dbReference>
<dbReference type="RefSeq" id="WP_179769561.1">
    <property type="nucleotide sequence ID" value="NZ_JACCFO010000001.1"/>
</dbReference>
<dbReference type="GO" id="GO:0020037">
    <property type="term" value="F:heme binding"/>
    <property type="evidence" value="ECO:0007669"/>
    <property type="project" value="InterPro"/>
</dbReference>
<dbReference type="Pfam" id="PF00067">
    <property type="entry name" value="p450"/>
    <property type="match status" value="1"/>
</dbReference>
<accession>A0A853BV68</accession>
<dbReference type="GO" id="GO:0004497">
    <property type="term" value="F:monooxygenase activity"/>
    <property type="evidence" value="ECO:0007669"/>
    <property type="project" value="UniProtKB-KW"/>
</dbReference>
<organism evidence="9 10">
    <name type="scientific">Streptomonospora nanhaiensis</name>
    <dbReference type="NCBI Taxonomy" id="1323731"/>
    <lineage>
        <taxon>Bacteria</taxon>
        <taxon>Bacillati</taxon>
        <taxon>Actinomycetota</taxon>
        <taxon>Actinomycetes</taxon>
        <taxon>Streptosporangiales</taxon>
        <taxon>Nocardiopsidaceae</taxon>
        <taxon>Streptomonospora</taxon>
    </lineage>
</organism>
<dbReference type="PRINTS" id="PR00359">
    <property type="entry name" value="BP450"/>
</dbReference>
<dbReference type="Gene3D" id="1.10.630.10">
    <property type="entry name" value="Cytochrome P450"/>
    <property type="match status" value="1"/>
</dbReference>
<evidence type="ECO:0000256" key="3">
    <source>
        <dbReference type="ARBA" id="ARBA00022617"/>
    </source>
</evidence>
<dbReference type="AlphaFoldDB" id="A0A853BV68"/>
<keyword evidence="10" id="KW-1185">Reference proteome</keyword>
<evidence type="ECO:0000256" key="8">
    <source>
        <dbReference type="RuleBase" id="RU000461"/>
    </source>
</evidence>
<dbReference type="EMBL" id="JACCFO010000001">
    <property type="protein sequence ID" value="NYI98407.1"/>
    <property type="molecule type" value="Genomic_DNA"/>
</dbReference>
<dbReference type="PROSITE" id="PS00086">
    <property type="entry name" value="CYTOCHROME_P450"/>
    <property type="match status" value="1"/>
</dbReference>
<dbReference type="PANTHER" id="PTHR46696:SF5">
    <property type="entry name" value="CYTOCHROME P450 BJ-1"/>
    <property type="match status" value="1"/>
</dbReference>
<keyword evidence="5 8" id="KW-0560">Oxidoreductase</keyword>
<dbReference type="SUPFAM" id="SSF48264">
    <property type="entry name" value="Cytochrome P450"/>
    <property type="match status" value="1"/>
</dbReference>
<dbReference type="InterPro" id="IPR002397">
    <property type="entry name" value="Cyt_P450_B"/>
</dbReference>
<sequence>MTETTETATAPRPQYPFSSRGDCLAPELDDLRGECPVVPALSNAGEDVWLVTGHAEARAVLTDSRVFDRAAVGLPDAPVQDTPIYAPEVMNTMGFLRRAGLADEVRRALGPEHPDLPEEWVRAVVRRELAAMLAGPQPGDLQHHLATRVSGEVMCRLLGIPLADLPRVAEFADGDVTMLVPAEQTARNWAGMQSHMAGLIAQVRDGTAASARIPADGLMQRLVARNDPDRGLTTGQLANIVGGLFVLGYEDMTSFLGVGAHNLLRRPWALEELRADPATADRHIEELLRFSVVLGNALARIVTTDTEIAGRRLRAGDMVLISTDAANHDPEVFPDPHRYDPRRSPNPHIRFGHGPHYCAGAHLARWVARIAFTELSHHRDLRLAVPPEQLEWRPNHMAITLAALPVRW</sequence>
<evidence type="ECO:0000256" key="2">
    <source>
        <dbReference type="ARBA" id="ARBA00010617"/>
    </source>
</evidence>
<dbReference type="PANTHER" id="PTHR46696">
    <property type="entry name" value="P450, PUTATIVE (EUROFUNG)-RELATED"/>
    <property type="match status" value="1"/>
</dbReference>
<dbReference type="Proteomes" id="UP000575985">
    <property type="component" value="Unassembled WGS sequence"/>
</dbReference>
<evidence type="ECO:0000313" key="10">
    <source>
        <dbReference type="Proteomes" id="UP000575985"/>
    </source>
</evidence>
<dbReference type="GO" id="GO:0005506">
    <property type="term" value="F:iron ion binding"/>
    <property type="evidence" value="ECO:0007669"/>
    <property type="project" value="InterPro"/>
</dbReference>
<keyword evidence="7 8" id="KW-0503">Monooxygenase</keyword>
<keyword evidence="4 8" id="KW-0479">Metal-binding</keyword>
<dbReference type="InterPro" id="IPR036396">
    <property type="entry name" value="Cyt_P450_sf"/>
</dbReference>
<dbReference type="GO" id="GO:0016705">
    <property type="term" value="F:oxidoreductase activity, acting on paired donors, with incorporation or reduction of molecular oxygen"/>
    <property type="evidence" value="ECO:0007669"/>
    <property type="project" value="InterPro"/>
</dbReference>
<gene>
    <name evidence="9" type="ORF">HNR12_004684</name>
</gene>
<comment type="similarity">
    <text evidence="2 8">Belongs to the cytochrome P450 family.</text>
</comment>
<evidence type="ECO:0000256" key="1">
    <source>
        <dbReference type="ARBA" id="ARBA00001971"/>
    </source>
</evidence>
<evidence type="ECO:0000256" key="5">
    <source>
        <dbReference type="ARBA" id="ARBA00023002"/>
    </source>
</evidence>
<evidence type="ECO:0000313" key="9">
    <source>
        <dbReference type="EMBL" id="NYI98407.1"/>
    </source>
</evidence>
<keyword evidence="6 8" id="KW-0408">Iron</keyword>
<proteinExistence type="inferred from homology"/>
<reference evidence="9 10" key="1">
    <citation type="submission" date="2020-07" db="EMBL/GenBank/DDBJ databases">
        <title>Sequencing the genomes of 1000 actinobacteria strains.</title>
        <authorList>
            <person name="Klenk H.-P."/>
        </authorList>
    </citation>
    <scope>NUCLEOTIDE SEQUENCE [LARGE SCALE GENOMIC DNA]</scope>
    <source>
        <strain evidence="9 10">DSM 45927</strain>
    </source>
</reference>
<protein>
    <submittedName>
        <fullName evidence="9">Cytochrome P450</fullName>
    </submittedName>
</protein>
<comment type="caution">
    <text evidence="9">The sequence shown here is derived from an EMBL/GenBank/DDBJ whole genome shotgun (WGS) entry which is preliminary data.</text>
</comment>
<evidence type="ECO:0000256" key="4">
    <source>
        <dbReference type="ARBA" id="ARBA00022723"/>
    </source>
</evidence>